<protein>
    <submittedName>
        <fullName evidence="1">Uncharacterized protein</fullName>
    </submittedName>
</protein>
<evidence type="ECO:0000313" key="2">
    <source>
        <dbReference type="Proteomes" id="UP000078555"/>
    </source>
</evidence>
<gene>
    <name evidence="1" type="ORF">POVWA1_059820</name>
</gene>
<reference evidence="2" key="1">
    <citation type="submission" date="2016-05" db="EMBL/GenBank/DDBJ databases">
        <authorList>
            <person name="Naeem Raeece"/>
        </authorList>
    </citation>
    <scope>NUCLEOTIDE SEQUENCE [LARGE SCALE GENOMIC DNA]</scope>
</reference>
<sequence length="158" mass="17794">MAQSFCACNCKIKFSRCCMTRQTIERNGNAYFVYTKEGKKEEVIQTDMHGVSIRNKLGAQNKQKKKKKKKAHAFMYGNVHMCINARVQDATILHNCELQWDEMEKIGSIICVQILRVGNTFPQFFAYYCKLAVICAYGLNCASASASASACACLRSYA</sequence>
<organism evidence="1 2">
    <name type="scientific">Plasmodium ovale wallikeri</name>
    <dbReference type="NCBI Taxonomy" id="864142"/>
    <lineage>
        <taxon>Eukaryota</taxon>
        <taxon>Sar</taxon>
        <taxon>Alveolata</taxon>
        <taxon>Apicomplexa</taxon>
        <taxon>Aconoidasida</taxon>
        <taxon>Haemosporida</taxon>
        <taxon>Plasmodiidae</taxon>
        <taxon>Plasmodium</taxon>
        <taxon>Plasmodium (Plasmodium)</taxon>
    </lineage>
</organism>
<dbReference type="AlphaFoldDB" id="A0A1A9A0F9"/>
<dbReference type="EMBL" id="FLRD01000154">
    <property type="protein sequence ID" value="SBT49575.1"/>
    <property type="molecule type" value="Genomic_DNA"/>
</dbReference>
<accession>A0A1A9A0F9</accession>
<proteinExistence type="predicted"/>
<keyword evidence="2" id="KW-1185">Reference proteome</keyword>
<dbReference type="Proteomes" id="UP000078555">
    <property type="component" value="Unassembled WGS sequence"/>
</dbReference>
<name>A0A1A9A0F9_PLAOA</name>
<evidence type="ECO:0000313" key="1">
    <source>
        <dbReference type="EMBL" id="SBT49575.1"/>
    </source>
</evidence>